<dbReference type="KEGG" id="ssck:SPSK_05408"/>
<proteinExistence type="predicted"/>
<reference evidence="3 4" key="2">
    <citation type="journal article" date="2015" name="Eukaryot. Cell">
        <title>Asexual propagation of a virulent clone complex in a human and feline outbreak of sporotrichosis.</title>
        <authorList>
            <person name="Teixeira Mde M."/>
            <person name="Rodrigues A.M."/>
            <person name="Tsui C.K."/>
            <person name="de Almeida L.G."/>
            <person name="Van Diepeningen A.D."/>
            <person name="van den Ende B.G."/>
            <person name="Fernandes G.F."/>
            <person name="Kano R."/>
            <person name="Hamelin R.C."/>
            <person name="Lopes-Bezerra L.M."/>
            <person name="Vasconcelos A.T."/>
            <person name="de Hoog S."/>
            <person name="de Camargo Z.P."/>
            <person name="Felipe M.S."/>
        </authorList>
    </citation>
    <scope>NUCLEOTIDE SEQUENCE [LARGE SCALE GENOMIC DNA]</scope>
    <source>
        <strain evidence="3 4">1099-18</strain>
    </source>
</reference>
<feature type="compositionally biased region" description="Polar residues" evidence="1">
    <location>
        <begin position="247"/>
        <end position="260"/>
    </location>
</feature>
<dbReference type="Proteomes" id="UP000033710">
    <property type="component" value="Unassembled WGS sequence"/>
</dbReference>
<keyword evidence="2" id="KW-0812">Transmembrane</keyword>
<dbReference type="AlphaFoldDB" id="A0A0F2LUC3"/>
<keyword evidence="2" id="KW-1133">Transmembrane helix</keyword>
<reference evidence="3 4" key="1">
    <citation type="journal article" date="2014" name="BMC Genomics">
        <title>Comparative genomics of the major fungal agents of human and animal Sporotrichosis: Sporothrix schenckii and Sporothrix brasiliensis.</title>
        <authorList>
            <person name="Teixeira M.M."/>
            <person name="de Almeida L.G."/>
            <person name="Kubitschek-Barreira P."/>
            <person name="Alves F.L."/>
            <person name="Kioshima E.S."/>
            <person name="Abadio A.K."/>
            <person name="Fernandes L."/>
            <person name="Derengowski L.S."/>
            <person name="Ferreira K.S."/>
            <person name="Souza R.C."/>
            <person name="Ruiz J.C."/>
            <person name="de Andrade N.C."/>
            <person name="Paes H.C."/>
            <person name="Nicola A.M."/>
            <person name="Albuquerque P."/>
            <person name="Gerber A.L."/>
            <person name="Martins V.P."/>
            <person name="Peconick L.D."/>
            <person name="Neto A.V."/>
            <person name="Chaucanez C.B."/>
            <person name="Silva P.A."/>
            <person name="Cunha O.L."/>
            <person name="de Oliveira F.F."/>
            <person name="dos Santos T.C."/>
            <person name="Barros A.L."/>
            <person name="Soares M.A."/>
            <person name="de Oliveira L.M."/>
            <person name="Marini M.M."/>
            <person name="Villalobos-Duno H."/>
            <person name="Cunha M.M."/>
            <person name="de Hoog S."/>
            <person name="da Silveira J.F."/>
            <person name="Henrissat B."/>
            <person name="Nino-Vega G.A."/>
            <person name="Cisalpino P.S."/>
            <person name="Mora-Montes H.M."/>
            <person name="Almeida S.R."/>
            <person name="Stajich J.E."/>
            <person name="Lopes-Bezerra L.M."/>
            <person name="Vasconcelos A.T."/>
            <person name="Felipe M.S."/>
        </authorList>
    </citation>
    <scope>NUCLEOTIDE SEQUENCE [LARGE SCALE GENOMIC DNA]</scope>
    <source>
        <strain evidence="3 4">1099-18</strain>
    </source>
</reference>
<dbReference type="RefSeq" id="XP_016583743.1">
    <property type="nucleotide sequence ID" value="XM_016732156.1"/>
</dbReference>
<keyword evidence="2" id="KW-0472">Membrane</keyword>
<evidence type="ECO:0000313" key="3">
    <source>
        <dbReference type="EMBL" id="KJR81067.1"/>
    </source>
</evidence>
<organism evidence="3 4">
    <name type="scientific">Sporothrix schenckii 1099-18</name>
    <dbReference type="NCBI Taxonomy" id="1397361"/>
    <lineage>
        <taxon>Eukaryota</taxon>
        <taxon>Fungi</taxon>
        <taxon>Dikarya</taxon>
        <taxon>Ascomycota</taxon>
        <taxon>Pezizomycotina</taxon>
        <taxon>Sordariomycetes</taxon>
        <taxon>Sordariomycetidae</taxon>
        <taxon>Ophiostomatales</taxon>
        <taxon>Ophiostomataceae</taxon>
        <taxon>Sporothrix</taxon>
    </lineage>
</organism>
<feature type="region of interest" description="Disordered" evidence="1">
    <location>
        <begin position="240"/>
        <end position="270"/>
    </location>
</feature>
<feature type="transmembrane region" description="Helical" evidence="2">
    <location>
        <begin position="108"/>
        <end position="132"/>
    </location>
</feature>
<dbReference type="OrthoDB" id="2386090at2759"/>
<sequence length="330" mass="35820">MTFWYTLIRPGPGRVFSIGAIRRAFGPTSRSSSLHSQPFFASPSTSCFSSPFRSHTPSSILLRFTRTTLARKNALPTPRCASSTVKPGARRFPERLLIYHAGTGRTTFLACLKVTTLFGLAFFTFLVAPAYIAAGKPLWQILGVTICGLVPFAVVLYTSSPFVVFIHLRLPAYARHPDRELLHRFVRNVPAATQLDITTMNLVGRPRLATVAVSDLVPAHERLRIVNFVDTRASSEAAAAGIGSRSPMASSRPLPSNSGQAATTAAAAAPKRPSQFISTSSKFPFVHLAPTTRFGAPAGGNSRGVQYSWAWDDLLALIERRARQPQSKAP</sequence>
<dbReference type="VEuPathDB" id="FungiDB:SPSK_05408"/>
<evidence type="ECO:0000256" key="2">
    <source>
        <dbReference type="SAM" id="Phobius"/>
    </source>
</evidence>
<evidence type="ECO:0000313" key="4">
    <source>
        <dbReference type="Proteomes" id="UP000033710"/>
    </source>
</evidence>
<dbReference type="GeneID" id="27667433"/>
<accession>A0A0F2LUC3</accession>
<protein>
    <submittedName>
        <fullName evidence="3">Uncharacterized protein</fullName>
    </submittedName>
</protein>
<dbReference type="EMBL" id="AXCR01000012">
    <property type="protein sequence ID" value="KJR81067.1"/>
    <property type="molecule type" value="Genomic_DNA"/>
</dbReference>
<feature type="transmembrane region" description="Helical" evidence="2">
    <location>
        <begin position="138"/>
        <end position="166"/>
    </location>
</feature>
<comment type="caution">
    <text evidence="3">The sequence shown here is derived from an EMBL/GenBank/DDBJ whole genome shotgun (WGS) entry which is preliminary data.</text>
</comment>
<gene>
    <name evidence="3" type="ORF">SPSK_05408</name>
</gene>
<evidence type="ECO:0000256" key="1">
    <source>
        <dbReference type="SAM" id="MobiDB-lite"/>
    </source>
</evidence>
<name>A0A0F2LUC3_SPOSC</name>